<accession>A0A5J4WLK6</accession>
<evidence type="ECO:0000313" key="1">
    <source>
        <dbReference type="EMBL" id="KAA6395751.1"/>
    </source>
</evidence>
<protein>
    <submittedName>
        <fullName evidence="1">Uncharacterized protein</fullName>
    </submittedName>
</protein>
<dbReference type="Proteomes" id="UP000324800">
    <property type="component" value="Unassembled WGS sequence"/>
</dbReference>
<gene>
    <name evidence="1" type="ORF">EZS28_008717</name>
</gene>
<sequence>MSNPTATGQQIDSQQYIWAGPLSTNSATLFVTIIFTPNDFYNQGSIHQCYAQMMWIILFKCLLLNQGSIRQCDTQMM</sequence>
<organism evidence="1 2">
    <name type="scientific">Streblomastix strix</name>
    <dbReference type="NCBI Taxonomy" id="222440"/>
    <lineage>
        <taxon>Eukaryota</taxon>
        <taxon>Metamonada</taxon>
        <taxon>Preaxostyla</taxon>
        <taxon>Oxymonadida</taxon>
        <taxon>Streblomastigidae</taxon>
        <taxon>Streblomastix</taxon>
    </lineage>
</organism>
<proteinExistence type="predicted"/>
<comment type="caution">
    <text evidence="1">The sequence shown here is derived from an EMBL/GenBank/DDBJ whole genome shotgun (WGS) entry which is preliminary data.</text>
</comment>
<dbReference type="AlphaFoldDB" id="A0A5J4WLK6"/>
<evidence type="ECO:0000313" key="2">
    <source>
        <dbReference type="Proteomes" id="UP000324800"/>
    </source>
</evidence>
<reference evidence="1 2" key="1">
    <citation type="submission" date="2019-03" db="EMBL/GenBank/DDBJ databases">
        <title>Single cell metagenomics reveals metabolic interactions within the superorganism composed of flagellate Streblomastix strix and complex community of Bacteroidetes bacteria on its surface.</title>
        <authorList>
            <person name="Treitli S.C."/>
            <person name="Kolisko M."/>
            <person name="Husnik F."/>
            <person name="Keeling P."/>
            <person name="Hampl V."/>
        </authorList>
    </citation>
    <scope>NUCLEOTIDE SEQUENCE [LARGE SCALE GENOMIC DNA]</scope>
    <source>
        <strain evidence="1">ST1C</strain>
    </source>
</reference>
<name>A0A5J4WLK6_9EUKA</name>
<dbReference type="EMBL" id="SNRW01001600">
    <property type="protein sequence ID" value="KAA6395751.1"/>
    <property type="molecule type" value="Genomic_DNA"/>
</dbReference>